<keyword evidence="2" id="KW-1185">Reference proteome</keyword>
<dbReference type="OrthoDB" id="9760040at2"/>
<dbReference type="RefSeq" id="WP_091036208.1">
    <property type="nucleotide sequence ID" value="NZ_FNAD01000008.1"/>
</dbReference>
<protein>
    <submittedName>
        <fullName evidence="1">Uncharacterized conserved protein, DUF885 familyt</fullName>
    </submittedName>
</protein>
<evidence type="ECO:0000313" key="1">
    <source>
        <dbReference type="EMBL" id="SDD83817.1"/>
    </source>
</evidence>
<dbReference type="Proteomes" id="UP000198949">
    <property type="component" value="Unassembled WGS sequence"/>
</dbReference>
<proteinExistence type="predicted"/>
<accession>A0A1G6Y273</accession>
<reference evidence="2" key="1">
    <citation type="submission" date="2016-10" db="EMBL/GenBank/DDBJ databases">
        <authorList>
            <person name="Varghese N."/>
            <person name="Submissions S."/>
        </authorList>
    </citation>
    <scope>NUCLEOTIDE SEQUENCE [LARGE SCALE GENOMIC DNA]</scope>
    <source>
        <strain evidence="2">CGMCC 4.3516</strain>
    </source>
</reference>
<gene>
    <name evidence="1" type="ORF">SAMN05216270_10859</name>
</gene>
<evidence type="ECO:0000313" key="2">
    <source>
        <dbReference type="Proteomes" id="UP000198949"/>
    </source>
</evidence>
<dbReference type="InterPro" id="IPR010281">
    <property type="entry name" value="DUF885"/>
</dbReference>
<dbReference type="Pfam" id="PF05960">
    <property type="entry name" value="DUF885"/>
    <property type="match status" value="1"/>
</dbReference>
<dbReference type="PANTHER" id="PTHR33361">
    <property type="entry name" value="GLR0591 PROTEIN"/>
    <property type="match status" value="1"/>
</dbReference>
<dbReference type="STRING" id="58114.SAMN05216270_10859"/>
<name>A0A1G6Y273_9ACTN</name>
<organism evidence="1 2">
    <name type="scientific">Glycomyces harbinensis</name>
    <dbReference type="NCBI Taxonomy" id="58114"/>
    <lineage>
        <taxon>Bacteria</taxon>
        <taxon>Bacillati</taxon>
        <taxon>Actinomycetota</taxon>
        <taxon>Actinomycetes</taxon>
        <taxon>Glycomycetales</taxon>
        <taxon>Glycomycetaceae</taxon>
        <taxon>Glycomyces</taxon>
    </lineage>
</organism>
<sequence length="565" mass="63379">MRKIDQIADQYVEDAIALSPMNATAMGVPGHDRELDDLSPAGQAAFADLERRTIAALEAAEPVDERERVAKEAILERLKLSLERHEAGDTYLGLNVLASDVHSVRQIFDLMPKDGQEAAENIAARLAAVPDAVEQYTETLRAEAAAGRVAAKRQVLEIAQHCDNWNGAKGNDTDFWIGLANSVTIDGEPIKSGPLRIALSNGASLARYAITKFALFLREELAPQAPEKDAVGRDRYSRASRYFIGAEIDLEETYAWGWQELARIEADMRATGERIKPGASIEEVVAFLDQDPDENFTDKNAFRDWMQDLADSTIADLADKHFDIPEQIRAIDCKIAPTEDGAIYYTGPSEDFSRPGAMWWSVPEGQQLFGKWREKSTVYHEGVPGHHLQVGQTMARVELLNRFQRQMMWCSGHGEGWALYSERLMDELGYYEDDPGGRLGMLDAQAFRAARVIVDIGLHCEFDIPEDNPFGWRPGESWDGEKMFEFMHAHTHTVEDDMLKFEVNRYLGWAGQAPSYKVGERLWMQAREDYKARKGADFNLKQFHSDALNLGSMGLAPFAESLSRL</sequence>
<dbReference type="AlphaFoldDB" id="A0A1G6Y273"/>
<dbReference type="PANTHER" id="PTHR33361:SF2">
    <property type="entry name" value="DUF885 DOMAIN-CONTAINING PROTEIN"/>
    <property type="match status" value="1"/>
</dbReference>
<dbReference type="EMBL" id="FNAD01000008">
    <property type="protein sequence ID" value="SDD83817.1"/>
    <property type="molecule type" value="Genomic_DNA"/>
</dbReference>